<reference evidence="2 3" key="1">
    <citation type="journal article" date="2015" name="Genome Biol. Evol.">
        <title>The Dynamics of Genetic Interactions between Vibrio metoecus and Vibrio cholerae, Two Close Relatives Co-Occurring in the Environment.</title>
        <authorList>
            <person name="Orata F.D."/>
            <person name="Kirchberger P.C."/>
            <person name="Meheust R."/>
            <person name="Barlow E.J."/>
            <person name="Tarr C.L."/>
            <person name="Boucher Y."/>
        </authorList>
    </citation>
    <scope>NUCLEOTIDE SEQUENCE [LARGE SCALE GENOMIC DNA]</scope>
    <source>
        <strain evidence="2 3">08-2459</strain>
    </source>
</reference>
<dbReference type="Proteomes" id="UP000053724">
    <property type="component" value="Unassembled WGS sequence"/>
</dbReference>
<dbReference type="PATRIC" id="fig|1481663.8.peg.4538"/>
<gene>
    <name evidence="2" type="ORF">AAY55_17600</name>
</gene>
<keyword evidence="1" id="KW-0472">Membrane</keyword>
<feature type="transmembrane region" description="Helical" evidence="1">
    <location>
        <begin position="6"/>
        <end position="30"/>
    </location>
</feature>
<keyword evidence="1" id="KW-1133">Transmembrane helix</keyword>
<feature type="non-terminal residue" evidence="2">
    <location>
        <position position="214"/>
    </location>
</feature>
<feature type="transmembrane region" description="Helical" evidence="1">
    <location>
        <begin position="174"/>
        <end position="198"/>
    </location>
</feature>
<protein>
    <submittedName>
        <fullName evidence="2">Uncharacterized protein</fullName>
    </submittedName>
</protein>
<sequence>MLQDIITYLVSIDSSLVWVAIIIVFISPLIKELLNLFVNKVSIDQKNLELLLSVSSRESNTYTDVFIIERVISSMYKLKIPICIINSLMQSKSPMRSFELYKRVKPYLKITKKRKPFRRKYKYPRLIIFKRTIWYWISFQEMVFYFLAMFSSLILLMVNYYMLTNLKGSLTDMIPTFIIIAFMSMFAVFFFIIGMHFLNRCGNIRFLQEFLEMQ</sequence>
<evidence type="ECO:0000256" key="1">
    <source>
        <dbReference type="SAM" id="Phobius"/>
    </source>
</evidence>
<comment type="caution">
    <text evidence="2">The sequence shown here is derived from an EMBL/GenBank/DDBJ whole genome shotgun (WGS) entry which is preliminary data.</text>
</comment>
<feature type="transmembrane region" description="Helical" evidence="1">
    <location>
        <begin position="143"/>
        <end position="162"/>
    </location>
</feature>
<accession>A0A0Q0KDQ7</accession>
<keyword evidence="1" id="KW-0812">Transmembrane</keyword>
<evidence type="ECO:0000313" key="3">
    <source>
        <dbReference type="Proteomes" id="UP000053724"/>
    </source>
</evidence>
<proteinExistence type="predicted"/>
<name>A0A0Q0KDQ7_VIBMT</name>
<organism evidence="2 3">
    <name type="scientific">Vibrio metoecus</name>
    <dbReference type="NCBI Taxonomy" id="1481663"/>
    <lineage>
        <taxon>Bacteria</taxon>
        <taxon>Pseudomonadati</taxon>
        <taxon>Pseudomonadota</taxon>
        <taxon>Gammaproteobacteria</taxon>
        <taxon>Vibrionales</taxon>
        <taxon>Vibrionaceae</taxon>
        <taxon>Vibrio</taxon>
    </lineage>
</organism>
<dbReference type="AlphaFoldDB" id="A0A0Q0KDQ7"/>
<evidence type="ECO:0000313" key="2">
    <source>
        <dbReference type="EMBL" id="KQA21520.1"/>
    </source>
</evidence>
<dbReference type="EMBL" id="LCUF01000064">
    <property type="protein sequence ID" value="KQA21520.1"/>
    <property type="molecule type" value="Genomic_DNA"/>
</dbReference>